<organism evidence="2 3">
    <name type="scientific">Pseudoduganella violacea</name>
    <dbReference type="NCBI Taxonomy" id="1715466"/>
    <lineage>
        <taxon>Bacteria</taxon>
        <taxon>Pseudomonadati</taxon>
        <taxon>Pseudomonadota</taxon>
        <taxon>Betaproteobacteria</taxon>
        <taxon>Burkholderiales</taxon>
        <taxon>Oxalobacteraceae</taxon>
        <taxon>Telluria group</taxon>
        <taxon>Pseudoduganella</taxon>
    </lineage>
</organism>
<gene>
    <name evidence="2" type="ORF">FHS03_005294</name>
</gene>
<dbReference type="Proteomes" id="UP000541535">
    <property type="component" value="Unassembled WGS sequence"/>
</dbReference>
<name>A0A7W5FWV4_9BURK</name>
<reference evidence="2 3" key="1">
    <citation type="submission" date="2020-08" db="EMBL/GenBank/DDBJ databases">
        <title>Genomic Encyclopedia of Type Strains, Phase III (KMG-III): the genomes of soil and plant-associated and newly described type strains.</title>
        <authorList>
            <person name="Whitman W."/>
        </authorList>
    </citation>
    <scope>NUCLEOTIDE SEQUENCE [LARGE SCALE GENOMIC DNA]</scope>
    <source>
        <strain evidence="2 3">CECT 8897</strain>
    </source>
</reference>
<protein>
    <recommendedName>
        <fullName evidence="4">DUF1845 domain-containing protein</fullName>
    </recommendedName>
</protein>
<dbReference type="RefSeq" id="WP_183443863.1">
    <property type="nucleotide sequence ID" value="NZ_JACHXD010000025.1"/>
</dbReference>
<feature type="region of interest" description="Disordered" evidence="1">
    <location>
        <begin position="218"/>
        <end position="267"/>
    </location>
</feature>
<evidence type="ECO:0008006" key="4">
    <source>
        <dbReference type="Google" id="ProtNLM"/>
    </source>
</evidence>
<feature type="compositionally biased region" description="Low complexity" evidence="1">
    <location>
        <begin position="227"/>
        <end position="239"/>
    </location>
</feature>
<comment type="caution">
    <text evidence="2">The sequence shown here is derived from an EMBL/GenBank/DDBJ whole genome shotgun (WGS) entry which is preliminary data.</text>
</comment>
<evidence type="ECO:0000313" key="3">
    <source>
        <dbReference type="Proteomes" id="UP000541535"/>
    </source>
</evidence>
<evidence type="ECO:0000313" key="2">
    <source>
        <dbReference type="EMBL" id="MBB3122197.1"/>
    </source>
</evidence>
<sequence>MPQHALSPIIVRRDHGAANRKLIARQANADFARVESASRKIGILLSSPEGKRLYLRCFDVTQMNFHFISVFARLRLADDDIGKVEQELRTMLDTRLNRLNRVLADVEAKCHAHGILNLASYDVEPLNIEAKVFSMLGRRLLEMIGKVDQLMPMLETLCIDEAMSTSQLSLEKARIKNTVRSAASTARTLRLGLERRIAALQNGDKKAAIPATPALRPTTVQAKQSGAAPASLPARNAAPAPTPQPISAPPDEDGSLVAAGDIQALPS</sequence>
<dbReference type="EMBL" id="JACHXD010000025">
    <property type="protein sequence ID" value="MBB3122197.1"/>
    <property type="molecule type" value="Genomic_DNA"/>
</dbReference>
<accession>A0A7W5FWV4</accession>
<proteinExistence type="predicted"/>
<keyword evidence="3" id="KW-1185">Reference proteome</keyword>
<evidence type="ECO:0000256" key="1">
    <source>
        <dbReference type="SAM" id="MobiDB-lite"/>
    </source>
</evidence>
<dbReference type="AlphaFoldDB" id="A0A7W5FWV4"/>